<dbReference type="SUPFAM" id="SSF102405">
    <property type="entry name" value="MCP/YpsA-like"/>
    <property type="match status" value="1"/>
</dbReference>
<reference evidence="1 2" key="1">
    <citation type="journal article" date="2016" name="Nat. Commun.">
        <title>Thousands of microbial genomes shed light on interconnected biogeochemical processes in an aquifer system.</title>
        <authorList>
            <person name="Anantharaman K."/>
            <person name="Brown C.T."/>
            <person name="Hug L.A."/>
            <person name="Sharon I."/>
            <person name="Castelle C.J."/>
            <person name="Probst A.J."/>
            <person name="Thomas B.C."/>
            <person name="Singh A."/>
            <person name="Wilkins M.J."/>
            <person name="Karaoz U."/>
            <person name="Brodie E.L."/>
            <person name="Williams K.H."/>
            <person name="Hubbard S.S."/>
            <person name="Banfield J.F."/>
        </authorList>
    </citation>
    <scope>NUCLEOTIDE SEQUENCE [LARGE SCALE GENOMIC DNA]</scope>
</reference>
<organism evidence="1 2">
    <name type="scientific">Candidatus Komeilibacteria bacterium RIFCSPLOWO2_01_FULL_53_11</name>
    <dbReference type="NCBI Taxonomy" id="1798552"/>
    <lineage>
        <taxon>Bacteria</taxon>
        <taxon>Candidatus Komeiliibacteriota</taxon>
    </lineage>
</organism>
<evidence type="ECO:0000313" key="2">
    <source>
        <dbReference type="Proteomes" id="UP000177349"/>
    </source>
</evidence>
<dbReference type="Pfam" id="PF18306">
    <property type="entry name" value="LDcluster4"/>
    <property type="match status" value="1"/>
</dbReference>
<dbReference type="InterPro" id="IPR041164">
    <property type="entry name" value="LDcluster4"/>
</dbReference>
<evidence type="ECO:0000313" key="1">
    <source>
        <dbReference type="EMBL" id="OGY92873.1"/>
    </source>
</evidence>
<evidence type="ECO:0008006" key="3">
    <source>
        <dbReference type="Google" id="ProtNLM"/>
    </source>
</evidence>
<accession>A0A1G2BUS3</accession>
<dbReference type="Gene3D" id="3.40.50.450">
    <property type="match status" value="1"/>
</dbReference>
<dbReference type="EMBL" id="MHKN01000007">
    <property type="protein sequence ID" value="OGY92873.1"/>
    <property type="molecule type" value="Genomic_DNA"/>
</dbReference>
<protein>
    <recommendedName>
        <fullName evidence="3">TIGR00725 family protein</fullName>
    </recommendedName>
</protein>
<proteinExistence type="predicted"/>
<dbReference type="Proteomes" id="UP000177349">
    <property type="component" value="Unassembled WGS sequence"/>
</dbReference>
<gene>
    <name evidence="1" type="ORF">A3B31_01905</name>
</gene>
<name>A0A1G2BUS3_9BACT</name>
<comment type="caution">
    <text evidence="1">The sequence shown here is derived from an EMBL/GenBank/DDBJ whole genome shotgun (WGS) entry which is preliminary data.</text>
</comment>
<dbReference type="AlphaFoldDB" id="A0A1G2BUS3"/>
<sequence length="196" mass="20650">MIASDKDDTVHIRIDSVMKKRKLQIGVMGSAADAKYTKRIEQLAFELGRQIALAGHITVYGAEKDVDSLSTAAARGTKQAGGMTVGVTYGIGKNIWDKDNATDVIIVTGLARGGGREFVLVNSCDAVILVSGGSGTLSEAAIAYQCGVPIVALVPTGGWADKLANTYLDSRKRFKVVKASTPKNAVALALRLAQKK</sequence>